<feature type="region of interest" description="Disordered" evidence="3">
    <location>
        <begin position="353"/>
        <end position="387"/>
    </location>
</feature>
<protein>
    <submittedName>
        <fullName evidence="4">ADP-heptose--LPS heptosyltransferase</fullName>
    </submittedName>
</protein>
<dbReference type="InterPro" id="IPR051199">
    <property type="entry name" value="LPS_LOS_Heptosyltrfase"/>
</dbReference>
<sequence>MDALWHPAPRRVAVFRALQLGDMLCAVPALRALRRHCPDARITLVGLENARPFVQRFQAYIDELMPFPGIPEFPEQRARPQALPEFYRQARARQFDLALQMHGSGTRSLPVVQALGARRHAGFVPRQDMARAGSLMAWPDDLPEPLRYTGLMRFLGVPVHSDALELPLGESDMDEARAIAAEFAFEPERTLFIHPGARLRSRRWPAARYAELAAILARRGWRIAVTGSGAERALTAAVAQGAGQAAIDLTDRTSLGGLAALLARAPLLVCNDTGVSHIAAAVGTRSVVVACGSDTHRWAPLDDRRHTVIADYPPCRPCSYEECPIGHVCALNVSVDRVLAAVHEQLAGAIAAPVRESGRDPGSEVGREPEARTGAPQPSTQERTLHA</sequence>
<feature type="compositionally biased region" description="Polar residues" evidence="3">
    <location>
        <begin position="376"/>
        <end position="387"/>
    </location>
</feature>
<keyword evidence="2" id="KW-0808">Transferase</keyword>
<evidence type="ECO:0000313" key="5">
    <source>
        <dbReference type="Proteomes" id="UP000091897"/>
    </source>
</evidence>
<organism evidence="4 5">
    <name type="scientific">Bordetella bronchialis</name>
    <dbReference type="NCBI Taxonomy" id="463025"/>
    <lineage>
        <taxon>Bacteria</taxon>
        <taxon>Pseudomonadati</taxon>
        <taxon>Pseudomonadota</taxon>
        <taxon>Betaproteobacteria</taxon>
        <taxon>Burkholderiales</taxon>
        <taxon>Alcaligenaceae</taxon>
        <taxon>Bordetella</taxon>
    </lineage>
</organism>
<evidence type="ECO:0000256" key="2">
    <source>
        <dbReference type="ARBA" id="ARBA00022679"/>
    </source>
</evidence>
<dbReference type="InterPro" id="IPR002201">
    <property type="entry name" value="Glyco_trans_9"/>
</dbReference>
<dbReference type="EMBL" id="CP016170">
    <property type="protein sequence ID" value="ANN68446.1"/>
    <property type="molecule type" value="Genomic_DNA"/>
</dbReference>
<proteinExistence type="predicted"/>
<accession>A0ABM6CWB9</accession>
<evidence type="ECO:0000313" key="4">
    <source>
        <dbReference type="EMBL" id="ANN68446.1"/>
    </source>
</evidence>
<dbReference type="CDD" id="cd03789">
    <property type="entry name" value="GT9_LPS_heptosyltransferase"/>
    <property type="match status" value="1"/>
</dbReference>
<keyword evidence="1" id="KW-0328">Glycosyltransferase</keyword>
<dbReference type="PANTHER" id="PTHR30160:SF1">
    <property type="entry name" value="LIPOPOLYSACCHARIDE 1,2-N-ACETYLGLUCOSAMINETRANSFERASE-RELATED"/>
    <property type="match status" value="1"/>
</dbReference>
<dbReference type="SUPFAM" id="SSF53756">
    <property type="entry name" value="UDP-Glycosyltransferase/glycogen phosphorylase"/>
    <property type="match status" value="1"/>
</dbReference>
<dbReference type="Pfam" id="PF01075">
    <property type="entry name" value="Glyco_transf_9"/>
    <property type="match status" value="1"/>
</dbReference>
<keyword evidence="5" id="KW-1185">Reference proteome</keyword>
<reference evidence="4 5" key="1">
    <citation type="submission" date="2016-06" db="EMBL/GenBank/DDBJ databases">
        <title>Complete genome sequences of Bordetella bronchialis and Bordetella flabilis.</title>
        <authorList>
            <person name="LiPuma J.J."/>
            <person name="Spilker T."/>
        </authorList>
    </citation>
    <scope>NUCLEOTIDE SEQUENCE [LARGE SCALE GENOMIC DNA]</scope>
    <source>
        <strain evidence="4 5">AU3182</strain>
    </source>
</reference>
<feature type="compositionally biased region" description="Basic and acidic residues" evidence="3">
    <location>
        <begin position="356"/>
        <end position="371"/>
    </location>
</feature>
<evidence type="ECO:0000256" key="1">
    <source>
        <dbReference type="ARBA" id="ARBA00022676"/>
    </source>
</evidence>
<dbReference type="Proteomes" id="UP000091897">
    <property type="component" value="Chromosome"/>
</dbReference>
<dbReference type="Gene3D" id="3.40.50.2000">
    <property type="entry name" value="Glycogen Phosphorylase B"/>
    <property type="match status" value="2"/>
</dbReference>
<gene>
    <name evidence="4" type="ORF">BAU06_20990</name>
</gene>
<dbReference type="PANTHER" id="PTHR30160">
    <property type="entry name" value="TETRAACYLDISACCHARIDE 4'-KINASE-RELATED"/>
    <property type="match status" value="1"/>
</dbReference>
<name>A0ABM6CWB9_9BORD</name>
<evidence type="ECO:0000256" key="3">
    <source>
        <dbReference type="SAM" id="MobiDB-lite"/>
    </source>
</evidence>